<organism evidence="1 2">
    <name type="scientific">Cerrena zonata</name>
    <dbReference type="NCBI Taxonomy" id="2478898"/>
    <lineage>
        <taxon>Eukaryota</taxon>
        <taxon>Fungi</taxon>
        <taxon>Dikarya</taxon>
        <taxon>Basidiomycota</taxon>
        <taxon>Agaricomycotina</taxon>
        <taxon>Agaricomycetes</taxon>
        <taxon>Polyporales</taxon>
        <taxon>Cerrenaceae</taxon>
        <taxon>Cerrena</taxon>
    </lineage>
</organism>
<proteinExistence type="predicted"/>
<dbReference type="EMBL" id="JASBNA010000088">
    <property type="protein sequence ID" value="KAK7677443.1"/>
    <property type="molecule type" value="Genomic_DNA"/>
</dbReference>
<name>A0AAW0FAD1_9APHY</name>
<evidence type="ECO:0000313" key="2">
    <source>
        <dbReference type="Proteomes" id="UP001385951"/>
    </source>
</evidence>
<dbReference type="AlphaFoldDB" id="A0AAW0FAD1"/>
<sequence>MPRESGQHYTMEFGLSIPASNTSSSRYYKPLFDAIAEQLSPLKKRSSEYRLFVEEMTNHTNSMIKASCYMEALWGDYRFLLQFNLAVHVWREEEKYLRRGHNNVKKAQRLAS</sequence>
<comment type="caution">
    <text evidence="1">The sequence shown here is derived from an EMBL/GenBank/DDBJ whole genome shotgun (WGS) entry which is preliminary data.</text>
</comment>
<dbReference type="Proteomes" id="UP001385951">
    <property type="component" value="Unassembled WGS sequence"/>
</dbReference>
<keyword evidence="2" id="KW-1185">Reference proteome</keyword>
<evidence type="ECO:0000313" key="1">
    <source>
        <dbReference type="EMBL" id="KAK7677443.1"/>
    </source>
</evidence>
<protein>
    <submittedName>
        <fullName evidence="1">Uncharacterized protein</fullName>
    </submittedName>
</protein>
<accession>A0AAW0FAD1</accession>
<reference evidence="1 2" key="1">
    <citation type="submission" date="2022-09" db="EMBL/GenBank/DDBJ databases">
        <authorList>
            <person name="Palmer J.M."/>
        </authorList>
    </citation>
    <scope>NUCLEOTIDE SEQUENCE [LARGE SCALE GENOMIC DNA]</scope>
    <source>
        <strain evidence="1 2">DSM 7382</strain>
    </source>
</reference>
<gene>
    <name evidence="1" type="ORF">QCA50_019556</name>
</gene>